<accession>A0ABW3BB28</accession>
<comment type="caution">
    <text evidence="2">The sequence shown here is derived from an EMBL/GenBank/DDBJ whole genome shotgun (WGS) entry which is preliminary data.</text>
</comment>
<gene>
    <name evidence="2" type="ORF">ACFQZU_04305</name>
</gene>
<name>A0ABW3BB28_9ACTN</name>
<feature type="compositionally biased region" description="Low complexity" evidence="1">
    <location>
        <begin position="220"/>
        <end position="237"/>
    </location>
</feature>
<evidence type="ECO:0000313" key="3">
    <source>
        <dbReference type="Proteomes" id="UP001596956"/>
    </source>
</evidence>
<reference evidence="3" key="1">
    <citation type="journal article" date="2019" name="Int. J. Syst. Evol. Microbiol.">
        <title>The Global Catalogue of Microorganisms (GCM) 10K type strain sequencing project: providing services to taxonomists for standard genome sequencing and annotation.</title>
        <authorList>
            <consortium name="The Broad Institute Genomics Platform"/>
            <consortium name="The Broad Institute Genome Sequencing Center for Infectious Disease"/>
            <person name="Wu L."/>
            <person name="Ma J."/>
        </authorList>
    </citation>
    <scope>NUCLEOTIDE SEQUENCE [LARGE SCALE GENOMIC DNA]</scope>
    <source>
        <strain evidence="3">CCUG 63369</strain>
    </source>
</reference>
<feature type="compositionally biased region" description="Basic and acidic residues" evidence="1">
    <location>
        <begin position="188"/>
        <end position="201"/>
    </location>
</feature>
<evidence type="ECO:0000313" key="2">
    <source>
        <dbReference type="EMBL" id="MFD0800542.1"/>
    </source>
</evidence>
<keyword evidence="3" id="KW-1185">Reference proteome</keyword>
<sequence length="384" mass="40997">MSTESPNTADEGMTLRAPVAEGDGYYKAKALQWVDLCPHMGAAEKTLLRVLTNLTTSESPTRRLKPVELRQMVYSGPVAVGQAPKVISANGLLRLLRSLAEMGQITAIDGTQLRFSSREPAQLRGISMVIWRYPRHECGCARNAFDALAITKGEAPRFGPTSLDLAAEWPARPSDQAGQEVDPPGYEVDPRGYEVDPRGQEVDPDSQGDQEKQDPPFTPPSSLSSSSSGASATPGTSQAVPGEEEEEPPTAEDTPASGAAADPVAARVREATGADAEEAAALVEILSAETKRSLSGYVRHLAGNGDLTHRLRVLRRQRAAEHGTGASEPEPERVTCGLHDYCVPCLPCRQGIADPEERPDILAELEKRGPETRPDLAALLGAPA</sequence>
<feature type="region of interest" description="Disordered" evidence="1">
    <location>
        <begin position="171"/>
        <end position="263"/>
    </location>
</feature>
<dbReference type="Proteomes" id="UP001596956">
    <property type="component" value="Unassembled WGS sequence"/>
</dbReference>
<proteinExistence type="predicted"/>
<organism evidence="2 3">
    <name type="scientific">Streptomonospora algeriensis</name>
    <dbReference type="NCBI Taxonomy" id="995084"/>
    <lineage>
        <taxon>Bacteria</taxon>
        <taxon>Bacillati</taxon>
        <taxon>Actinomycetota</taxon>
        <taxon>Actinomycetes</taxon>
        <taxon>Streptosporangiales</taxon>
        <taxon>Nocardiopsidaceae</taxon>
        <taxon>Streptomonospora</taxon>
    </lineage>
</organism>
<evidence type="ECO:0000256" key="1">
    <source>
        <dbReference type="SAM" id="MobiDB-lite"/>
    </source>
</evidence>
<feature type="compositionally biased region" description="Low complexity" evidence="1">
    <location>
        <begin position="251"/>
        <end position="263"/>
    </location>
</feature>
<protein>
    <submittedName>
        <fullName evidence="2">Uncharacterized protein</fullName>
    </submittedName>
</protein>
<dbReference type="EMBL" id="JBHTHR010000064">
    <property type="protein sequence ID" value="MFD0800542.1"/>
    <property type="molecule type" value="Genomic_DNA"/>
</dbReference>